<gene>
    <name evidence="1" type="ORF">BU16DRAFT_12366</name>
</gene>
<dbReference type="Proteomes" id="UP000799750">
    <property type="component" value="Unassembled WGS sequence"/>
</dbReference>
<organism evidence="1 2">
    <name type="scientific">Lophium mytilinum</name>
    <dbReference type="NCBI Taxonomy" id="390894"/>
    <lineage>
        <taxon>Eukaryota</taxon>
        <taxon>Fungi</taxon>
        <taxon>Dikarya</taxon>
        <taxon>Ascomycota</taxon>
        <taxon>Pezizomycotina</taxon>
        <taxon>Dothideomycetes</taxon>
        <taxon>Pleosporomycetidae</taxon>
        <taxon>Mytilinidiales</taxon>
        <taxon>Mytilinidiaceae</taxon>
        <taxon>Lophium</taxon>
    </lineage>
</organism>
<evidence type="ECO:0000313" key="2">
    <source>
        <dbReference type="Proteomes" id="UP000799750"/>
    </source>
</evidence>
<protein>
    <submittedName>
        <fullName evidence="1">Uncharacterized protein</fullName>
    </submittedName>
</protein>
<sequence length="155" mass="17281">MTHQCLVCEKLGATNKRQHLPTEMAASLITTHLVRLHEVNEETCRINFKQVEEALGKSTSPAERKHIVKTVSEQSAVQGVLDGGILAEYRDVVTIASTANMTSPLGNAGSAEFMILNSNITIKSLLSGNTFLELLHERMSRHPTDFLDFDRRQYE</sequence>
<proteinExistence type="predicted"/>
<reference evidence="1" key="1">
    <citation type="journal article" date="2020" name="Stud. Mycol.">
        <title>101 Dothideomycetes genomes: a test case for predicting lifestyles and emergence of pathogens.</title>
        <authorList>
            <person name="Haridas S."/>
            <person name="Albert R."/>
            <person name="Binder M."/>
            <person name="Bloem J."/>
            <person name="Labutti K."/>
            <person name="Salamov A."/>
            <person name="Andreopoulos B."/>
            <person name="Baker S."/>
            <person name="Barry K."/>
            <person name="Bills G."/>
            <person name="Bluhm B."/>
            <person name="Cannon C."/>
            <person name="Castanera R."/>
            <person name="Culley D."/>
            <person name="Daum C."/>
            <person name="Ezra D."/>
            <person name="Gonzalez J."/>
            <person name="Henrissat B."/>
            <person name="Kuo A."/>
            <person name="Liang C."/>
            <person name="Lipzen A."/>
            <person name="Lutzoni F."/>
            <person name="Magnuson J."/>
            <person name="Mondo S."/>
            <person name="Nolan M."/>
            <person name="Ohm R."/>
            <person name="Pangilinan J."/>
            <person name="Park H.-J."/>
            <person name="Ramirez L."/>
            <person name="Alfaro M."/>
            <person name="Sun H."/>
            <person name="Tritt A."/>
            <person name="Yoshinaga Y."/>
            <person name="Zwiers L.-H."/>
            <person name="Turgeon B."/>
            <person name="Goodwin S."/>
            <person name="Spatafora J."/>
            <person name="Crous P."/>
            <person name="Grigoriev I."/>
        </authorList>
    </citation>
    <scope>NUCLEOTIDE SEQUENCE</scope>
    <source>
        <strain evidence="1">CBS 269.34</strain>
    </source>
</reference>
<dbReference type="AlphaFoldDB" id="A0A6A6RD01"/>
<name>A0A6A6RD01_9PEZI</name>
<accession>A0A6A6RD01</accession>
<keyword evidence="2" id="KW-1185">Reference proteome</keyword>
<evidence type="ECO:0000313" key="1">
    <source>
        <dbReference type="EMBL" id="KAF2502559.1"/>
    </source>
</evidence>
<dbReference type="EMBL" id="MU004181">
    <property type="protein sequence ID" value="KAF2502559.1"/>
    <property type="molecule type" value="Genomic_DNA"/>
</dbReference>